<keyword evidence="3" id="KW-1185">Reference proteome</keyword>
<dbReference type="OrthoDB" id="7667742at2"/>
<dbReference type="PROSITE" id="PS51318">
    <property type="entry name" value="TAT"/>
    <property type="match status" value="1"/>
</dbReference>
<protein>
    <submittedName>
        <fullName evidence="2">Uncharacterized protein</fullName>
    </submittedName>
</protein>
<comment type="caution">
    <text evidence="2">The sequence shown here is derived from an EMBL/GenBank/DDBJ whole genome shotgun (WGS) entry which is preliminary data.</text>
</comment>
<organism evidence="2 3">
    <name type="scientific">Rubellimicrobium roseum</name>
    <dbReference type="NCBI Taxonomy" id="687525"/>
    <lineage>
        <taxon>Bacteria</taxon>
        <taxon>Pseudomonadati</taxon>
        <taxon>Pseudomonadota</taxon>
        <taxon>Alphaproteobacteria</taxon>
        <taxon>Rhodobacterales</taxon>
        <taxon>Roseobacteraceae</taxon>
        <taxon>Rubellimicrobium</taxon>
    </lineage>
</organism>
<evidence type="ECO:0000313" key="2">
    <source>
        <dbReference type="EMBL" id="TNC73673.1"/>
    </source>
</evidence>
<proteinExistence type="predicted"/>
<sequence length="133" mass="13766">MSRLVDRRTVLLALGAAATAAHAGAVSAQPAEINGTIKFQGGAPIPKGEVEISLEGVAIEDGTRHRAADIRVSSDGVSRAMNFSFSPSASSTPLSGTRIVARLERADGWLLARGSARLEADSSISITLSTAMY</sequence>
<feature type="chain" id="PRO_5023055032" evidence="1">
    <location>
        <begin position="24"/>
        <end position="133"/>
    </location>
</feature>
<dbReference type="EMBL" id="VDFV01000003">
    <property type="protein sequence ID" value="TNC73673.1"/>
    <property type="molecule type" value="Genomic_DNA"/>
</dbReference>
<keyword evidence="1" id="KW-0732">Signal</keyword>
<feature type="signal peptide" evidence="1">
    <location>
        <begin position="1"/>
        <end position="23"/>
    </location>
</feature>
<evidence type="ECO:0000313" key="3">
    <source>
        <dbReference type="Proteomes" id="UP000305709"/>
    </source>
</evidence>
<dbReference type="RefSeq" id="WP_139080356.1">
    <property type="nucleotide sequence ID" value="NZ_VDFV01000003.1"/>
</dbReference>
<name>A0A5C4NG89_9RHOB</name>
<reference evidence="2 3" key="1">
    <citation type="submission" date="2019-06" db="EMBL/GenBank/DDBJ databases">
        <authorList>
            <person name="Jiang L."/>
        </authorList>
    </citation>
    <scope>NUCLEOTIDE SEQUENCE [LARGE SCALE GENOMIC DNA]</scope>
    <source>
        <strain evidence="2 3">YIM 48858</strain>
    </source>
</reference>
<dbReference type="InterPro" id="IPR006311">
    <property type="entry name" value="TAT_signal"/>
</dbReference>
<evidence type="ECO:0000256" key="1">
    <source>
        <dbReference type="SAM" id="SignalP"/>
    </source>
</evidence>
<dbReference type="AlphaFoldDB" id="A0A5C4NG89"/>
<dbReference type="Proteomes" id="UP000305709">
    <property type="component" value="Unassembled WGS sequence"/>
</dbReference>
<gene>
    <name evidence="2" type="ORF">FHG71_04090</name>
</gene>
<accession>A0A5C4NG89</accession>